<dbReference type="RefSeq" id="WP_256406458.1">
    <property type="nucleotide sequence ID" value="NZ_CP187153.1"/>
</dbReference>
<feature type="transmembrane region" description="Helical" evidence="1">
    <location>
        <begin position="124"/>
        <end position="145"/>
    </location>
</feature>
<organism evidence="2 3">
    <name type="scientific">Haloplanus ruber</name>
    <dbReference type="NCBI Taxonomy" id="869892"/>
    <lineage>
        <taxon>Archaea</taxon>
        <taxon>Methanobacteriati</taxon>
        <taxon>Methanobacteriota</taxon>
        <taxon>Stenosarchaea group</taxon>
        <taxon>Halobacteria</taxon>
        <taxon>Halobacteriales</taxon>
        <taxon>Haloferacaceae</taxon>
        <taxon>Haloplanus</taxon>
    </lineage>
</organism>
<comment type="caution">
    <text evidence="2">The sequence shown here is derived from an EMBL/GenBank/DDBJ whole genome shotgun (WGS) entry which is preliminary data.</text>
</comment>
<accession>A0ABD6D1S1</accession>
<gene>
    <name evidence="2" type="ORF">ACFSBJ_16445</name>
</gene>
<dbReference type="EMBL" id="JBHUDL010000011">
    <property type="protein sequence ID" value="MFD1635312.1"/>
    <property type="molecule type" value="Genomic_DNA"/>
</dbReference>
<reference evidence="2 3" key="1">
    <citation type="journal article" date="2019" name="Int. J. Syst. Evol. Microbiol.">
        <title>The Global Catalogue of Microorganisms (GCM) 10K type strain sequencing project: providing services to taxonomists for standard genome sequencing and annotation.</title>
        <authorList>
            <consortium name="The Broad Institute Genomics Platform"/>
            <consortium name="The Broad Institute Genome Sequencing Center for Infectious Disease"/>
            <person name="Wu L."/>
            <person name="Ma J."/>
        </authorList>
    </citation>
    <scope>NUCLEOTIDE SEQUENCE [LARGE SCALE GENOMIC DNA]</scope>
    <source>
        <strain evidence="2 3">CGMCC 1.10594</strain>
    </source>
</reference>
<evidence type="ECO:0008006" key="4">
    <source>
        <dbReference type="Google" id="ProtNLM"/>
    </source>
</evidence>
<keyword evidence="3" id="KW-1185">Reference proteome</keyword>
<dbReference type="Proteomes" id="UP001597075">
    <property type="component" value="Unassembled WGS sequence"/>
</dbReference>
<evidence type="ECO:0000256" key="1">
    <source>
        <dbReference type="SAM" id="Phobius"/>
    </source>
</evidence>
<protein>
    <recommendedName>
        <fullName evidence="4">ArsR family transcriptional regulator</fullName>
    </recommendedName>
</protein>
<sequence length="196" mass="21458">MSRFDLLPHDVRTKLKTDPRHVSGNELLPAEVALTMYENDRPIWTASQMQSELDTSHGKETVRKKLNTLDEVEVCESMPANNGRIYWWSDDRSDWPIPPDIIVDGQQELTVAELINPWYSKVGLIGLLVPALAGIPLLVGIFAIGGTISIPVSGTELLSMGMIAIVLSYILLAYAGLIGIVQWATGNTIGVGFLDS</sequence>
<proteinExistence type="predicted"/>
<name>A0ABD6D1S1_9EURY</name>
<dbReference type="AlphaFoldDB" id="A0ABD6D1S1"/>
<keyword evidence="1" id="KW-0812">Transmembrane</keyword>
<feature type="transmembrane region" description="Helical" evidence="1">
    <location>
        <begin position="157"/>
        <end position="181"/>
    </location>
</feature>
<evidence type="ECO:0000313" key="3">
    <source>
        <dbReference type="Proteomes" id="UP001597075"/>
    </source>
</evidence>
<evidence type="ECO:0000313" key="2">
    <source>
        <dbReference type="EMBL" id="MFD1635312.1"/>
    </source>
</evidence>
<keyword evidence="1" id="KW-1133">Transmembrane helix</keyword>
<keyword evidence="1" id="KW-0472">Membrane</keyword>